<dbReference type="Pfam" id="PF17862">
    <property type="entry name" value="AAA_lid_3"/>
    <property type="match status" value="1"/>
</dbReference>
<comment type="catalytic activity">
    <reaction evidence="9">
        <text>n ATP + n H2O + a microtubule = n ADP + n phosphate + (n+1) alpha/beta tubulin heterodimers.</text>
        <dbReference type="EC" id="5.6.1.1"/>
    </reaction>
</comment>
<dbReference type="InterPro" id="IPR003593">
    <property type="entry name" value="AAA+_ATPase"/>
</dbReference>
<dbReference type="GeneTree" id="ENSGT00940000156258"/>
<dbReference type="CDD" id="cd02679">
    <property type="entry name" value="MIT_spastin"/>
    <property type="match status" value="1"/>
</dbReference>
<dbReference type="GO" id="GO:0008568">
    <property type="term" value="F:microtubule severing ATPase activity"/>
    <property type="evidence" value="ECO:0007669"/>
    <property type="project" value="UniProtKB-EC"/>
</dbReference>
<dbReference type="GO" id="GO:0051301">
    <property type="term" value="P:cell division"/>
    <property type="evidence" value="ECO:0007669"/>
    <property type="project" value="UniProtKB-KW"/>
</dbReference>
<keyword evidence="13" id="KW-1133">Transmembrane helix</keyword>
<evidence type="ECO:0000256" key="2">
    <source>
        <dbReference type="ARBA" id="ARBA00022618"/>
    </source>
</evidence>
<evidence type="ECO:0000256" key="10">
    <source>
        <dbReference type="ARBA" id="ARBA00038871"/>
    </source>
</evidence>
<keyword evidence="1" id="KW-0963">Cytoplasm</keyword>
<dbReference type="InterPro" id="IPR003959">
    <property type="entry name" value="ATPase_AAA_core"/>
</dbReference>
<protein>
    <recommendedName>
        <fullName evidence="10">microtubule-severing ATPase</fullName>
        <ecNumber evidence="10">5.6.1.1</ecNumber>
    </recommendedName>
</protein>
<evidence type="ECO:0000256" key="9">
    <source>
        <dbReference type="ARBA" id="ARBA00036378"/>
    </source>
</evidence>
<dbReference type="GO" id="GO:0016887">
    <property type="term" value="F:ATP hydrolysis activity"/>
    <property type="evidence" value="ECO:0007669"/>
    <property type="project" value="InterPro"/>
</dbReference>
<accession>A0A8C8J949</accession>
<dbReference type="AlphaFoldDB" id="A0A8C8J949"/>
<dbReference type="InterPro" id="IPR041569">
    <property type="entry name" value="AAA_lid_3"/>
</dbReference>
<dbReference type="InterPro" id="IPR050304">
    <property type="entry name" value="MT-severing_AAA_ATPase"/>
</dbReference>
<evidence type="ECO:0000256" key="3">
    <source>
        <dbReference type="ARBA" id="ARBA00022701"/>
    </source>
</evidence>
<evidence type="ECO:0000256" key="5">
    <source>
        <dbReference type="ARBA" id="ARBA00022840"/>
    </source>
</evidence>
<keyword evidence="5 11" id="KW-0067">ATP-binding</keyword>
<dbReference type="Proteomes" id="UP000694402">
    <property type="component" value="Unassembled WGS sequence"/>
</dbReference>
<sequence length="564" mass="62777">MSSPGGRGSRKKRGPAGSLPDGGDICVQVSLHKRNVYYFFYPLLALFAVLRVLVLNFGVLFAWLCERMSRAMVARPKQPAADEHANKVCKQDSGEQIRNSHKQAFEYISVALRIDEDDKVHKEQAVQWYKRGIAELERGIAIKVAENGEKYERDKRLQAKMITNLIMAKDRLELLGENQLTHSLIKCPKTTILINHRSLILIVLTVSLLLAVSGAVPKKRDSLTTHSSHSLPRPKHTAKKTLAAGHEGHQHSPSFSGPSSSLTQHRPAPQSNSNKVRHRFTQTSLVCVCVCSSGSSVRFKDIAGQELAKQALQEIVILPALRPELFTGLRAPARGLLLFGPPGNGKTMLAKAVAMESNATFFNISAASLTSKYVGEGEKLVRALFAVARELQPSIIFIDEIDSLLCERREGEHDASRRLKTEFLIEFDGVQSGGDERVLVMGATNRPQELDEAVLRRFAKRVLSAPKLNLILWYNGNPWYMCNPCRMTEGYSGSDLTSLAKDASLGPIRELRPEQVRNMAANEVRNIRFSDFVESLKKIKRSVGPQTLDLYVRWNKDYGDTTGV</sequence>
<keyword evidence="8" id="KW-0413">Isomerase</keyword>
<dbReference type="EC" id="5.6.1.1" evidence="10"/>
<dbReference type="SMART" id="SM00382">
    <property type="entry name" value="AAA"/>
    <property type="match status" value="1"/>
</dbReference>
<feature type="domain" description="MIT" evidence="15">
    <location>
        <begin position="97"/>
        <end position="174"/>
    </location>
</feature>
<evidence type="ECO:0000256" key="8">
    <source>
        <dbReference type="ARBA" id="ARBA00023235"/>
    </source>
</evidence>
<dbReference type="Ensembl" id="ENSOTST00005096075.2">
    <property type="protein sequence ID" value="ENSOTSP00005088504.2"/>
    <property type="gene ID" value="ENSOTSG00005040118.2"/>
</dbReference>
<feature type="domain" description="AAA+ ATPase" evidence="14">
    <location>
        <begin position="332"/>
        <end position="469"/>
    </location>
</feature>
<evidence type="ECO:0000256" key="6">
    <source>
        <dbReference type="ARBA" id="ARBA00023136"/>
    </source>
</evidence>
<dbReference type="PANTHER" id="PTHR23074">
    <property type="entry name" value="AAA DOMAIN-CONTAINING"/>
    <property type="match status" value="1"/>
</dbReference>
<evidence type="ECO:0000256" key="12">
    <source>
        <dbReference type="SAM" id="MobiDB-lite"/>
    </source>
</evidence>
<dbReference type="GO" id="GO:0005874">
    <property type="term" value="C:microtubule"/>
    <property type="evidence" value="ECO:0007669"/>
    <property type="project" value="UniProtKB-KW"/>
</dbReference>
<dbReference type="Gene3D" id="1.10.8.60">
    <property type="match status" value="1"/>
</dbReference>
<evidence type="ECO:0000256" key="11">
    <source>
        <dbReference type="RuleBase" id="RU003651"/>
    </source>
</evidence>
<dbReference type="GO" id="GO:0005524">
    <property type="term" value="F:ATP binding"/>
    <property type="evidence" value="ECO:0007669"/>
    <property type="project" value="UniProtKB-KW"/>
</dbReference>
<dbReference type="FunFam" id="1.20.58.80:FF:000006">
    <property type="entry name" value="Spastin"/>
    <property type="match status" value="1"/>
</dbReference>
<gene>
    <name evidence="16" type="primary">SPAST</name>
</gene>
<proteinExistence type="inferred from homology"/>
<dbReference type="SUPFAM" id="SSF52540">
    <property type="entry name" value="P-loop containing nucleoside triphosphate hydrolases"/>
    <property type="match status" value="1"/>
</dbReference>
<feature type="transmembrane region" description="Helical" evidence="13">
    <location>
        <begin position="199"/>
        <end position="216"/>
    </location>
</feature>
<keyword evidence="6 13" id="KW-0472">Membrane</keyword>
<keyword evidence="17" id="KW-1185">Reference proteome</keyword>
<evidence type="ECO:0000256" key="13">
    <source>
        <dbReference type="SAM" id="Phobius"/>
    </source>
</evidence>
<dbReference type="InterPro" id="IPR007330">
    <property type="entry name" value="MIT_dom"/>
</dbReference>
<comment type="similarity">
    <text evidence="11">Belongs to the AAA ATPase family.</text>
</comment>
<evidence type="ECO:0000259" key="14">
    <source>
        <dbReference type="SMART" id="SM00382"/>
    </source>
</evidence>
<dbReference type="PANTHER" id="PTHR23074:SF86">
    <property type="entry name" value="SPASTIN"/>
    <property type="match status" value="1"/>
</dbReference>
<evidence type="ECO:0000259" key="15">
    <source>
        <dbReference type="SMART" id="SM00745"/>
    </source>
</evidence>
<feature type="transmembrane region" description="Helical" evidence="13">
    <location>
        <begin position="39"/>
        <end position="65"/>
    </location>
</feature>
<keyword evidence="13" id="KW-0812">Transmembrane</keyword>
<dbReference type="FunFam" id="3.40.50.300:FF:000093">
    <property type="entry name" value="Fidgetin-like 1"/>
    <property type="match status" value="1"/>
</dbReference>
<keyword evidence="7" id="KW-0206">Cytoskeleton</keyword>
<reference evidence="16" key="2">
    <citation type="submission" date="2025-09" db="UniProtKB">
        <authorList>
            <consortium name="Ensembl"/>
        </authorList>
    </citation>
    <scope>IDENTIFICATION</scope>
</reference>
<evidence type="ECO:0000256" key="1">
    <source>
        <dbReference type="ARBA" id="ARBA00022490"/>
    </source>
</evidence>
<feature type="region of interest" description="Disordered" evidence="12">
    <location>
        <begin position="220"/>
        <end position="276"/>
    </location>
</feature>
<dbReference type="CDD" id="cd19524">
    <property type="entry name" value="RecA-like_spastin"/>
    <property type="match status" value="1"/>
</dbReference>
<keyword evidence="3" id="KW-0493">Microtubule</keyword>
<reference evidence="16" key="1">
    <citation type="submission" date="2025-08" db="UniProtKB">
        <authorList>
            <consortium name="Ensembl"/>
        </authorList>
    </citation>
    <scope>IDENTIFICATION</scope>
</reference>
<keyword evidence="4 11" id="KW-0547">Nucleotide-binding</keyword>
<name>A0A8C8J949_ONCTS</name>
<keyword evidence="2" id="KW-0132">Cell division</keyword>
<dbReference type="Gene3D" id="1.20.58.80">
    <property type="entry name" value="Phosphotransferase system, lactose/cellobiose-type IIA subunit"/>
    <property type="match status" value="1"/>
</dbReference>
<dbReference type="InterPro" id="IPR003960">
    <property type="entry name" value="ATPase_AAA_CS"/>
</dbReference>
<evidence type="ECO:0000313" key="17">
    <source>
        <dbReference type="Proteomes" id="UP000694402"/>
    </source>
</evidence>
<dbReference type="PROSITE" id="PS00674">
    <property type="entry name" value="AAA"/>
    <property type="match status" value="1"/>
</dbReference>
<dbReference type="Pfam" id="PF00004">
    <property type="entry name" value="AAA"/>
    <property type="match status" value="1"/>
</dbReference>
<evidence type="ECO:0000256" key="4">
    <source>
        <dbReference type="ARBA" id="ARBA00022741"/>
    </source>
</evidence>
<dbReference type="SMART" id="SM00745">
    <property type="entry name" value="MIT"/>
    <property type="match status" value="1"/>
</dbReference>
<keyword evidence="2" id="KW-0131">Cell cycle</keyword>
<feature type="compositionally biased region" description="Low complexity" evidence="12">
    <location>
        <begin position="252"/>
        <end position="261"/>
    </location>
</feature>
<evidence type="ECO:0000256" key="7">
    <source>
        <dbReference type="ARBA" id="ARBA00023212"/>
    </source>
</evidence>
<dbReference type="Gene3D" id="3.40.50.300">
    <property type="entry name" value="P-loop containing nucleotide triphosphate hydrolases"/>
    <property type="match status" value="1"/>
</dbReference>
<organism evidence="16 17">
    <name type="scientific">Oncorhynchus tshawytscha</name>
    <name type="common">Chinook salmon</name>
    <name type="synonym">Salmo tshawytscha</name>
    <dbReference type="NCBI Taxonomy" id="74940"/>
    <lineage>
        <taxon>Eukaryota</taxon>
        <taxon>Metazoa</taxon>
        <taxon>Chordata</taxon>
        <taxon>Craniata</taxon>
        <taxon>Vertebrata</taxon>
        <taxon>Euteleostomi</taxon>
        <taxon>Actinopterygii</taxon>
        <taxon>Neopterygii</taxon>
        <taxon>Teleostei</taxon>
        <taxon>Protacanthopterygii</taxon>
        <taxon>Salmoniformes</taxon>
        <taxon>Salmonidae</taxon>
        <taxon>Salmoninae</taxon>
        <taxon>Oncorhynchus</taxon>
    </lineage>
</organism>
<dbReference type="InterPro" id="IPR027417">
    <property type="entry name" value="P-loop_NTPase"/>
</dbReference>
<evidence type="ECO:0000313" key="16">
    <source>
        <dbReference type="Ensembl" id="ENSOTSP00005088504.2"/>
    </source>
</evidence>